<dbReference type="GO" id="GO:0000155">
    <property type="term" value="F:phosphorelay sensor kinase activity"/>
    <property type="evidence" value="ECO:0007669"/>
    <property type="project" value="InterPro"/>
</dbReference>
<feature type="transmembrane region" description="Helical" evidence="15">
    <location>
        <begin position="12"/>
        <end position="30"/>
    </location>
</feature>
<dbReference type="SMART" id="SM00387">
    <property type="entry name" value="HATPase_c"/>
    <property type="match status" value="1"/>
</dbReference>
<feature type="transmembrane region" description="Helical" evidence="15">
    <location>
        <begin position="185"/>
        <end position="207"/>
    </location>
</feature>
<keyword evidence="10" id="KW-0067">ATP-binding</keyword>
<dbReference type="PROSITE" id="PS50109">
    <property type="entry name" value="HIS_KIN"/>
    <property type="match status" value="1"/>
</dbReference>
<keyword evidence="13 15" id="KW-0472">Membrane</keyword>
<dbReference type="GO" id="GO:0005524">
    <property type="term" value="F:ATP binding"/>
    <property type="evidence" value="ECO:0007669"/>
    <property type="project" value="UniProtKB-KW"/>
</dbReference>
<comment type="catalytic activity">
    <reaction evidence="1">
        <text>ATP + protein L-histidine = ADP + protein N-phospho-L-histidine.</text>
        <dbReference type="EC" id="2.7.13.3"/>
    </reaction>
</comment>
<evidence type="ECO:0000256" key="15">
    <source>
        <dbReference type="SAM" id="Phobius"/>
    </source>
</evidence>
<keyword evidence="12" id="KW-0902">Two-component regulatory system</keyword>
<evidence type="ECO:0000256" key="7">
    <source>
        <dbReference type="ARBA" id="ARBA00022692"/>
    </source>
</evidence>
<evidence type="ECO:0000256" key="3">
    <source>
        <dbReference type="ARBA" id="ARBA00012438"/>
    </source>
</evidence>
<evidence type="ECO:0000256" key="13">
    <source>
        <dbReference type="ARBA" id="ARBA00023136"/>
    </source>
</evidence>
<feature type="coiled-coil region" evidence="14">
    <location>
        <begin position="256"/>
        <end position="287"/>
    </location>
</feature>
<keyword evidence="11 15" id="KW-1133">Transmembrane helix</keyword>
<keyword evidence="14" id="KW-0175">Coiled coil</keyword>
<dbReference type="InterPro" id="IPR036097">
    <property type="entry name" value="HisK_dim/P_sf"/>
</dbReference>
<evidence type="ECO:0000256" key="10">
    <source>
        <dbReference type="ARBA" id="ARBA00022840"/>
    </source>
</evidence>
<dbReference type="Gene3D" id="3.30.565.10">
    <property type="entry name" value="Histidine kinase-like ATPase, C-terminal domain"/>
    <property type="match status" value="1"/>
</dbReference>
<dbReference type="InterPro" id="IPR003661">
    <property type="entry name" value="HisK_dim/P_dom"/>
</dbReference>
<evidence type="ECO:0000256" key="12">
    <source>
        <dbReference type="ARBA" id="ARBA00023012"/>
    </source>
</evidence>
<keyword evidence="8" id="KW-0547">Nucleotide-binding</keyword>
<reference evidence="17" key="1">
    <citation type="submission" date="2015-11" db="EMBL/GenBank/DDBJ databases">
        <authorList>
            <person name="Zhang Y."/>
            <person name="Guo Z."/>
        </authorList>
    </citation>
    <scope>NUCLEOTIDE SEQUENCE</scope>
    <source>
        <strain evidence="17">BN30871</strain>
    </source>
</reference>
<dbReference type="InterPro" id="IPR003594">
    <property type="entry name" value="HATPase_dom"/>
</dbReference>
<dbReference type="EMBL" id="FAXN01000038">
    <property type="protein sequence ID" value="CUV65513.1"/>
    <property type="molecule type" value="Genomic_DNA"/>
</dbReference>
<dbReference type="InterPro" id="IPR005467">
    <property type="entry name" value="His_kinase_dom"/>
</dbReference>
<dbReference type="CDD" id="cd00082">
    <property type="entry name" value="HisKA"/>
    <property type="match status" value="1"/>
</dbReference>
<evidence type="ECO:0000256" key="14">
    <source>
        <dbReference type="SAM" id="Coils"/>
    </source>
</evidence>
<dbReference type="InterPro" id="IPR036890">
    <property type="entry name" value="HATPase_C_sf"/>
</dbReference>
<keyword evidence="6 17" id="KW-0808">Transferase</keyword>
<keyword evidence="9 17" id="KW-0418">Kinase</keyword>
<evidence type="ECO:0000256" key="4">
    <source>
        <dbReference type="ARBA" id="ARBA00022475"/>
    </source>
</evidence>
<keyword evidence="5" id="KW-0597">Phosphoprotein</keyword>
<feature type="domain" description="Histidine kinase" evidence="16">
    <location>
        <begin position="304"/>
        <end position="507"/>
    </location>
</feature>
<evidence type="ECO:0000256" key="5">
    <source>
        <dbReference type="ARBA" id="ARBA00022553"/>
    </source>
</evidence>
<organism evidence="17">
    <name type="scientific">Sulfurovum sp. enrichment culture clone C5</name>
    <dbReference type="NCBI Taxonomy" id="497650"/>
    <lineage>
        <taxon>Bacteria</taxon>
        <taxon>Pseudomonadati</taxon>
        <taxon>Campylobacterota</taxon>
        <taxon>Epsilonproteobacteria</taxon>
        <taxon>Campylobacterales</taxon>
        <taxon>Sulfurovaceae</taxon>
        <taxon>Sulfurovum</taxon>
        <taxon>environmental samples</taxon>
    </lineage>
</organism>
<dbReference type="PANTHER" id="PTHR45528">
    <property type="entry name" value="SENSOR HISTIDINE KINASE CPXA"/>
    <property type="match status" value="1"/>
</dbReference>
<dbReference type="Gene3D" id="1.10.287.130">
    <property type="match status" value="1"/>
</dbReference>
<dbReference type="AlphaFoldDB" id="A0A0S4XN15"/>
<evidence type="ECO:0000259" key="16">
    <source>
        <dbReference type="PROSITE" id="PS50109"/>
    </source>
</evidence>
<proteinExistence type="predicted"/>
<evidence type="ECO:0000256" key="8">
    <source>
        <dbReference type="ARBA" id="ARBA00022741"/>
    </source>
</evidence>
<dbReference type="SMART" id="SM00388">
    <property type="entry name" value="HisKA"/>
    <property type="match status" value="1"/>
</dbReference>
<protein>
    <recommendedName>
        <fullName evidence="3">histidine kinase</fullName>
        <ecNumber evidence="3">2.7.13.3</ecNumber>
    </recommendedName>
</protein>
<accession>A0A0S4XN15</accession>
<dbReference type="SUPFAM" id="SSF47384">
    <property type="entry name" value="Homodimeric domain of signal transducing histidine kinase"/>
    <property type="match status" value="1"/>
</dbReference>
<evidence type="ECO:0000256" key="6">
    <source>
        <dbReference type="ARBA" id="ARBA00022679"/>
    </source>
</evidence>
<dbReference type="Pfam" id="PF00512">
    <property type="entry name" value="HisKA"/>
    <property type="match status" value="1"/>
</dbReference>
<evidence type="ECO:0000256" key="2">
    <source>
        <dbReference type="ARBA" id="ARBA00004651"/>
    </source>
</evidence>
<evidence type="ECO:0000256" key="1">
    <source>
        <dbReference type="ARBA" id="ARBA00000085"/>
    </source>
</evidence>
<comment type="subcellular location">
    <subcellularLocation>
        <location evidence="2">Cell membrane</location>
        <topology evidence="2">Multi-pass membrane protein</topology>
    </subcellularLocation>
</comment>
<dbReference type="SUPFAM" id="SSF55874">
    <property type="entry name" value="ATPase domain of HSP90 chaperone/DNA topoisomerase II/histidine kinase"/>
    <property type="match status" value="1"/>
</dbReference>
<dbReference type="GO" id="GO:0005886">
    <property type="term" value="C:plasma membrane"/>
    <property type="evidence" value="ECO:0007669"/>
    <property type="project" value="UniProtKB-SubCell"/>
</dbReference>
<dbReference type="EC" id="2.7.13.3" evidence="3"/>
<gene>
    <name evidence="17" type="ORF">BN3087_380029</name>
</gene>
<evidence type="ECO:0000256" key="11">
    <source>
        <dbReference type="ARBA" id="ARBA00022989"/>
    </source>
</evidence>
<dbReference type="Pfam" id="PF02518">
    <property type="entry name" value="HATPase_c"/>
    <property type="match status" value="1"/>
</dbReference>
<evidence type="ECO:0000313" key="17">
    <source>
        <dbReference type="EMBL" id="CUV65513.1"/>
    </source>
</evidence>
<sequence>MFKNRSVTTIYIWGMLVTFLFALMFIVLLIHEEHNDFDRESSVIRKKYIETQKNHIKFNVEQLSAFLEQINLNYSKVPVNNLLESVEKIYIRNNKIENVFIFDKNGNVLLYTTDKNYKKISFKVPKKSGFVPYTYNGKAKIAYIKHFAPLGLSIGSEVYMDEAGEEINRQKLELKKRLIKIMMEILSLSVILFGFAIIWVGIVHNIIIKQIATFSAFFQRASQEYSSIDVEDIDIREFRAMIPYVNSMVNEIHTKKNKLKDMNMLLEKKVKRKTQDLERQNKLLAEEKNFSESLVAAQDNFIRSSIHEINTPLAVILTHIDIYKLKFGQNDYLSKIESATKMIANIYDDLSYMVKKNRVEHEEEIINISDFLFNRIDFFTQIANSNKQKIVSNIQNDIFISFAPIELQRIVDNNLSNAIKYAKKSTNIVVNLRKIEKDIILEFITESKVIQDTKKIFDPFHRENSYMPGFGLGLEIVKSICDKREIKIDVKSDKNSTIFVYTFGSLK</sequence>
<keyword evidence="4" id="KW-1003">Cell membrane</keyword>
<keyword evidence="7 15" id="KW-0812">Transmembrane</keyword>
<evidence type="ECO:0000256" key="9">
    <source>
        <dbReference type="ARBA" id="ARBA00022777"/>
    </source>
</evidence>
<dbReference type="InterPro" id="IPR050398">
    <property type="entry name" value="HssS/ArlS-like"/>
</dbReference>
<name>A0A0S4XN15_9BACT</name>
<dbReference type="PANTHER" id="PTHR45528:SF1">
    <property type="entry name" value="SENSOR HISTIDINE KINASE CPXA"/>
    <property type="match status" value="1"/>
</dbReference>
<dbReference type="Gene3D" id="3.30.450.20">
    <property type="entry name" value="PAS domain"/>
    <property type="match status" value="1"/>
</dbReference>